<evidence type="ECO:0000313" key="2">
    <source>
        <dbReference type="Proteomes" id="UP000315369"/>
    </source>
</evidence>
<evidence type="ECO:0000313" key="1">
    <source>
        <dbReference type="EMBL" id="TQF16832.1"/>
    </source>
</evidence>
<protein>
    <submittedName>
        <fullName evidence="1">Uncharacterized protein</fullName>
    </submittedName>
</protein>
<gene>
    <name evidence="1" type="ORF">FJV41_05980</name>
</gene>
<reference evidence="1 2" key="1">
    <citation type="submission" date="2019-06" db="EMBL/GenBank/DDBJ databases">
        <authorList>
            <person name="Livingstone P."/>
            <person name="Whitworth D."/>
        </authorList>
    </citation>
    <scope>NUCLEOTIDE SEQUENCE [LARGE SCALE GENOMIC DNA]</scope>
    <source>
        <strain evidence="1 2">AM401</strain>
    </source>
</reference>
<proteinExistence type="predicted"/>
<sequence length="270" mass="29186">MSAPPREATQLLATLLVAAPLFHEEQVGPPGARAHGSKGRVAVPEGLLTVPNRASAFGEDASESFVMEGASLLGKERELVQLCLDTPNFNCCRLRFGLEVRIGGRSWTEGTFDHFWQVASWFTAVETLLVDGERSSAGAIVWDQSALGLERDGSRVTMSDANVAQGLYGARAPDEAWMPVSVSLEELVFELANEGRILETLRQGMLADIQRRGFSLEQLQARLQGLGDRPDASLGDAELCLAILARELDQPRLTSAVLTLERADPGRSAS</sequence>
<dbReference type="AlphaFoldDB" id="A0A540X6K7"/>
<dbReference type="RefSeq" id="WP_141641438.1">
    <property type="nucleotide sequence ID" value="NZ_VIFM01000016.1"/>
</dbReference>
<dbReference type="EMBL" id="VIFM01000016">
    <property type="protein sequence ID" value="TQF16832.1"/>
    <property type="molecule type" value="Genomic_DNA"/>
</dbReference>
<dbReference type="Proteomes" id="UP000315369">
    <property type="component" value="Unassembled WGS sequence"/>
</dbReference>
<keyword evidence="2" id="KW-1185">Reference proteome</keyword>
<accession>A0A540X6K7</accession>
<organism evidence="1 2">
    <name type="scientific">Myxococcus llanfairpwllgwyngyllgogerychwyrndrobwllllantysiliogogogochensis</name>
    <dbReference type="NCBI Taxonomy" id="2590453"/>
    <lineage>
        <taxon>Bacteria</taxon>
        <taxon>Pseudomonadati</taxon>
        <taxon>Myxococcota</taxon>
        <taxon>Myxococcia</taxon>
        <taxon>Myxococcales</taxon>
        <taxon>Cystobacterineae</taxon>
        <taxon>Myxococcaceae</taxon>
        <taxon>Myxococcus</taxon>
    </lineage>
</organism>
<name>A0A540X6K7_9BACT</name>
<comment type="caution">
    <text evidence="1">The sequence shown here is derived from an EMBL/GenBank/DDBJ whole genome shotgun (WGS) entry which is preliminary data.</text>
</comment>